<dbReference type="InterPro" id="IPR001761">
    <property type="entry name" value="Peripla_BP/Lac1_sug-bd_dom"/>
</dbReference>
<dbReference type="Pfam" id="PF00356">
    <property type="entry name" value="LacI"/>
    <property type="match status" value="1"/>
</dbReference>
<dbReference type="RefSeq" id="WP_091616997.1">
    <property type="nucleotide sequence ID" value="NZ_FOEF01000004.1"/>
</dbReference>
<dbReference type="CDD" id="cd01392">
    <property type="entry name" value="HTH_LacI"/>
    <property type="match status" value="1"/>
</dbReference>
<dbReference type="AlphaFoldDB" id="A0A1H8W0T4"/>
<keyword evidence="7" id="KW-1185">Reference proteome</keyword>
<dbReference type="InterPro" id="IPR028082">
    <property type="entry name" value="Peripla_BP_I"/>
</dbReference>
<dbReference type="GO" id="GO:0003700">
    <property type="term" value="F:DNA-binding transcription factor activity"/>
    <property type="evidence" value="ECO:0007669"/>
    <property type="project" value="TreeGrafter"/>
</dbReference>
<keyword evidence="4" id="KW-0804">Transcription</keyword>
<dbReference type="Pfam" id="PF00532">
    <property type="entry name" value="Peripla_BP_1"/>
    <property type="match status" value="1"/>
</dbReference>
<dbReference type="STRING" id="394193.SAMN04489732_104446"/>
<dbReference type="SMART" id="SM00354">
    <property type="entry name" value="HTH_LACI"/>
    <property type="match status" value="1"/>
</dbReference>
<gene>
    <name evidence="6" type="ORF">SAMN04489732_104446</name>
</gene>
<organism evidence="6 7">
    <name type="scientific">Amycolatopsis saalfeldensis</name>
    <dbReference type="NCBI Taxonomy" id="394193"/>
    <lineage>
        <taxon>Bacteria</taxon>
        <taxon>Bacillati</taxon>
        <taxon>Actinomycetota</taxon>
        <taxon>Actinomycetes</taxon>
        <taxon>Pseudonocardiales</taxon>
        <taxon>Pseudonocardiaceae</taxon>
        <taxon>Amycolatopsis</taxon>
    </lineage>
</organism>
<keyword evidence="1" id="KW-0678">Repressor</keyword>
<proteinExistence type="predicted"/>
<dbReference type="Proteomes" id="UP000198582">
    <property type="component" value="Unassembled WGS sequence"/>
</dbReference>
<name>A0A1H8W0T4_9PSEU</name>
<dbReference type="PANTHER" id="PTHR30146">
    <property type="entry name" value="LACI-RELATED TRANSCRIPTIONAL REPRESSOR"/>
    <property type="match status" value="1"/>
</dbReference>
<feature type="domain" description="HTH lacI-type" evidence="5">
    <location>
        <begin position="3"/>
        <end position="57"/>
    </location>
</feature>
<evidence type="ECO:0000256" key="4">
    <source>
        <dbReference type="ARBA" id="ARBA00023163"/>
    </source>
</evidence>
<dbReference type="PANTHER" id="PTHR30146:SF148">
    <property type="entry name" value="HTH-TYPE TRANSCRIPTIONAL REPRESSOR PURR-RELATED"/>
    <property type="match status" value="1"/>
</dbReference>
<evidence type="ECO:0000313" key="6">
    <source>
        <dbReference type="EMBL" id="SEP21127.1"/>
    </source>
</evidence>
<dbReference type="PROSITE" id="PS00356">
    <property type="entry name" value="HTH_LACI_1"/>
    <property type="match status" value="1"/>
</dbReference>
<dbReference type="OrthoDB" id="59108at2"/>
<accession>A0A1H8W0T4</accession>
<dbReference type="GO" id="GO:0000976">
    <property type="term" value="F:transcription cis-regulatory region binding"/>
    <property type="evidence" value="ECO:0007669"/>
    <property type="project" value="TreeGrafter"/>
</dbReference>
<protein>
    <submittedName>
        <fullName evidence="6">Transcriptional regulator, LacI family</fullName>
    </submittedName>
</protein>
<dbReference type="PROSITE" id="PS50932">
    <property type="entry name" value="HTH_LACI_2"/>
    <property type="match status" value="1"/>
</dbReference>
<dbReference type="InterPro" id="IPR010982">
    <property type="entry name" value="Lambda_DNA-bd_dom_sf"/>
</dbReference>
<keyword evidence="3" id="KW-0238">DNA-binding</keyword>
<dbReference type="SUPFAM" id="SSF47413">
    <property type="entry name" value="lambda repressor-like DNA-binding domains"/>
    <property type="match status" value="1"/>
</dbReference>
<dbReference type="SUPFAM" id="SSF53822">
    <property type="entry name" value="Periplasmic binding protein-like I"/>
    <property type="match status" value="1"/>
</dbReference>
<evidence type="ECO:0000256" key="3">
    <source>
        <dbReference type="ARBA" id="ARBA00023125"/>
    </source>
</evidence>
<dbReference type="EMBL" id="FOEF01000004">
    <property type="protein sequence ID" value="SEP21127.1"/>
    <property type="molecule type" value="Genomic_DNA"/>
</dbReference>
<keyword evidence="2" id="KW-0805">Transcription regulation</keyword>
<evidence type="ECO:0000256" key="1">
    <source>
        <dbReference type="ARBA" id="ARBA00022491"/>
    </source>
</evidence>
<sequence length="334" mass="35810">MAVTVADVASRAGVSTASVSRALSGADGVSDAVRERVIAVAEALGYRPNTVARSLRTTRTQTIGLILPDVVNSFFGELAWAIEEAAHQYGYSVILCNANEEAERQDAYLELMLARRVDGLLLTPVLGESSALQAAARQGVPMVLVDRAVPKMTVPVVRADGRRAISRLVDHLVDLGHERIAVITGPRGTLTGRERLAAFRTAMRARSLDLPRELVRFGNFQADSGRRAATGLLDLDEPPTAVFAIDNLMALGALQEMRRRGLRIGSDIAVSGFDDPPWFQLLDPPLTTVSQPVGRMGALALEMLMEAIGGGRPESHLLDCELVVRASCGEPAEP</sequence>
<reference evidence="6 7" key="1">
    <citation type="submission" date="2016-10" db="EMBL/GenBank/DDBJ databases">
        <authorList>
            <person name="de Groot N.N."/>
        </authorList>
    </citation>
    <scope>NUCLEOTIDE SEQUENCE [LARGE SCALE GENOMIC DNA]</scope>
    <source>
        <strain evidence="6 7">DSM 44993</strain>
    </source>
</reference>
<evidence type="ECO:0000259" key="5">
    <source>
        <dbReference type="PROSITE" id="PS50932"/>
    </source>
</evidence>
<dbReference type="CDD" id="cd06299">
    <property type="entry name" value="PBP1_LacI-like"/>
    <property type="match status" value="1"/>
</dbReference>
<evidence type="ECO:0000313" key="7">
    <source>
        <dbReference type="Proteomes" id="UP000198582"/>
    </source>
</evidence>
<dbReference type="Gene3D" id="3.40.50.2300">
    <property type="match status" value="2"/>
</dbReference>
<evidence type="ECO:0000256" key="2">
    <source>
        <dbReference type="ARBA" id="ARBA00023015"/>
    </source>
</evidence>
<dbReference type="Gene3D" id="1.10.260.40">
    <property type="entry name" value="lambda repressor-like DNA-binding domains"/>
    <property type="match status" value="1"/>
</dbReference>
<dbReference type="InterPro" id="IPR000843">
    <property type="entry name" value="HTH_LacI"/>
</dbReference>